<dbReference type="EMBL" id="CAWUPB010000851">
    <property type="protein sequence ID" value="CAK7326928.1"/>
    <property type="molecule type" value="Genomic_DNA"/>
</dbReference>
<dbReference type="AlphaFoldDB" id="A0AAV1R1J9"/>
<keyword evidence="2" id="KW-1185">Reference proteome</keyword>
<reference evidence="1 2" key="1">
    <citation type="submission" date="2024-01" db="EMBL/GenBank/DDBJ databases">
        <authorList>
            <person name="Waweru B."/>
        </authorList>
    </citation>
    <scope>NUCLEOTIDE SEQUENCE [LARGE SCALE GENOMIC DNA]</scope>
</reference>
<comment type="caution">
    <text evidence="1">The sequence shown here is derived from an EMBL/GenBank/DDBJ whole genome shotgun (WGS) entry which is preliminary data.</text>
</comment>
<organism evidence="1 2">
    <name type="scientific">Dovyalis caffra</name>
    <dbReference type="NCBI Taxonomy" id="77055"/>
    <lineage>
        <taxon>Eukaryota</taxon>
        <taxon>Viridiplantae</taxon>
        <taxon>Streptophyta</taxon>
        <taxon>Embryophyta</taxon>
        <taxon>Tracheophyta</taxon>
        <taxon>Spermatophyta</taxon>
        <taxon>Magnoliopsida</taxon>
        <taxon>eudicotyledons</taxon>
        <taxon>Gunneridae</taxon>
        <taxon>Pentapetalae</taxon>
        <taxon>rosids</taxon>
        <taxon>fabids</taxon>
        <taxon>Malpighiales</taxon>
        <taxon>Salicaceae</taxon>
        <taxon>Flacourtieae</taxon>
        <taxon>Dovyalis</taxon>
    </lineage>
</organism>
<dbReference type="PANTHER" id="PTHR34064:SF3">
    <property type="entry name" value="OS04G0672300 PROTEIN"/>
    <property type="match status" value="1"/>
</dbReference>
<name>A0AAV1R1J9_9ROSI</name>
<gene>
    <name evidence="1" type="ORF">DCAF_LOCUS4634</name>
</gene>
<protein>
    <submittedName>
        <fullName evidence="1">Uncharacterized protein</fullName>
    </submittedName>
</protein>
<sequence>MELSVYSTSLIMDVDSGFAFLTDTTTLDKSAVVVLDIESLAQPPDRSSGSPKMTRALSRKWSYRAERWTGTEEEDIDEAAKKLLIKGSSQLEPLKLPLVINKAHVSSLATPSGPILLDPVDGWNKRFNRLMTINPRKILFIFATITAGGRVVYCFQLDSTVKRFSQPAGIRLHMFAKYLRQNDSQKLNI</sequence>
<proteinExistence type="predicted"/>
<dbReference type="Proteomes" id="UP001314170">
    <property type="component" value="Unassembled WGS sequence"/>
</dbReference>
<accession>A0AAV1R1J9</accession>
<evidence type="ECO:0000313" key="1">
    <source>
        <dbReference type="EMBL" id="CAK7326928.1"/>
    </source>
</evidence>
<dbReference type="PANTHER" id="PTHR34064">
    <property type="entry name" value="OS04G0672300 PROTEIN"/>
    <property type="match status" value="1"/>
</dbReference>
<evidence type="ECO:0000313" key="2">
    <source>
        <dbReference type="Proteomes" id="UP001314170"/>
    </source>
</evidence>